<dbReference type="CDD" id="cd03211">
    <property type="entry name" value="GST_C_Metaxin2"/>
    <property type="match status" value="1"/>
</dbReference>
<dbReference type="Gene3D" id="1.20.1050.10">
    <property type="match status" value="1"/>
</dbReference>
<dbReference type="GO" id="GO:0015031">
    <property type="term" value="P:protein transport"/>
    <property type="evidence" value="ECO:0007669"/>
    <property type="project" value="UniProtKB-KW"/>
</dbReference>
<feature type="domain" description="Mitochondrial outer membrane transport complex Sam37/metaxin N-terminal" evidence="8">
    <location>
        <begin position="43"/>
        <end position="164"/>
    </location>
</feature>
<evidence type="ECO:0000256" key="7">
    <source>
        <dbReference type="ARBA" id="ARBA00023136"/>
    </source>
</evidence>
<gene>
    <name evidence="11" type="primary">LOC108627806</name>
</gene>
<dbReference type="PANTHER" id="PTHR12289:SF38">
    <property type="entry name" value="METAXIN-2"/>
    <property type="match status" value="1"/>
</dbReference>
<dbReference type="InterPro" id="IPR033468">
    <property type="entry name" value="Metaxin_GST"/>
</dbReference>
<keyword evidence="7" id="KW-0472">Membrane</keyword>
<keyword evidence="4" id="KW-1000">Mitochondrion outer membrane</keyword>
<feature type="domain" description="Metaxin glutathione S-transferase" evidence="9">
    <location>
        <begin position="188"/>
        <end position="252"/>
    </location>
</feature>
<proteinExistence type="inferred from homology"/>
<dbReference type="InterPro" id="IPR050931">
    <property type="entry name" value="Mito_Protein_Transport_Metaxin"/>
</dbReference>
<evidence type="ECO:0000256" key="3">
    <source>
        <dbReference type="ARBA" id="ARBA00022448"/>
    </source>
</evidence>
<evidence type="ECO:0000313" key="11">
    <source>
        <dbReference type="RefSeq" id="XP_026671673.1"/>
    </source>
</evidence>
<evidence type="ECO:0000259" key="8">
    <source>
        <dbReference type="Pfam" id="PF10568"/>
    </source>
</evidence>
<dbReference type="Proteomes" id="UP000694925">
    <property type="component" value="Unplaced"/>
</dbReference>
<keyword evidence="3" id="KW-0813">Transport</keyword>
<dbReference type="GO" id="GO:0007005">
    <property type="term" value="P:mitochondrion organization"/>
    <property type="evidence" value="ECO:0007669"/>
    <property type="project" value="TreeGrafter"/>
</dbReference>
<evidence type="ECO:0000256" key="6">
    <source>
        <dbReference type="ARBA" id="ARBA00023128"/>
    </source>
</evidence>
<dbReference type="InterPro" id="IPR036249">
    <property type="entry name" value="Thioredoxin-like_sf"/>
</dbReference>
<dbReference type="Pfam" id="PF17171">
    <property type="entry name" value="GST_C_6"/>
    <property type="match status" value="1"/>
</dbReference>
<dbReference type="GO" id="GO:0001401">
    <property type="term" value="C:SAM complex"/>
    <property type="evidence" value="ECO:0007669"/>
    <property type="project" value="InterPro"/>
</dbReference>
<dbReference type="Pfam" id="PF10568">
    <property type="entry name" value="Tom37"/>
    <property type="match status" value="1"/>
</dbReference>
<evidence type="ECO:0000256" key="5">
    <source>
        <dbReference type="ARBA" id="ARBA00022927"/>
    </source>
</evidence>
<accession>A0AAJ7S694</accession>
<dbReference type="SUPFAM" id="SSF52833">
    <property type="entry name" value="Thioredoxin-like"/>
    <property type="match status" value="1"/>
</dbReference>
<reference evidence="11" key="1">
    <citation type="submission" date="2025-08" db="UniProtKB">
        <authorList>
            <consortium name="RefSeq"/>
        </authorList>
    </citation>
    <scope>IDENTIFICATION</scope>
    <source>
        <tissue evidence="11">Whole body</tissue>
    </source>
</reference>
<name>A0AAJ7S694_9HYME</name>
<organism evidence="10 11">
    <name type="scientific">Ceratina calcarata</name>
    <dbReference type="NCBI Taxonomy" id="156304"/>
    <lineage>
        <taxon>Eukaryota</taxon>
        <taxon>Metazoa</taxon>
        <taxon>Ecdysozoa</taxon>
        <taxon>Arthropoda</taxon>
        <taxon>Hexapoda</taxon>
        <taxon>Insecta</taxon>
        <taxon>Pterygota</taxon>
        <taxon>Neoptera</taxon>
        <taxon>Endopterygota</taxon>
        <taxon>Hymenoptera</taxon>
        <taxon>Apocrita</taxon>
        <taxon>Aculeata</taxon>
        <taxon>Apoidea</taxon>
        <taxon>Anthophila</taxon>
        <taxon>Apidae</taxon>
        <taxon>Ceratina</taxon>
        <taxon>Zadontomerus</taxon>
    </lineage>
</organism>
<sequence length="304" mass="34489">MPCPLLMESINLELEGQEQELKNITLYQPYEVEQILLPDNANCLAVQAFLKMVGIEFQIEPRSNAEYMSPSGRVPFIKCDPYLVSEFDNIVQFLGNKGKSLSEHLSTNSKAEMRAYISLVNNIFVNAELYICWVDKNTLNEVTKPRHGSVYPWPLNHFLNWQKRKEVIKKLSVLGWYNKTIDQVCDEVKQCCTALSAKLENNEYFSGEKPTEVDALVCGHVYAMSTIDSSFPTTAQEVAKIIQEFPKLREHALKIGQNCLSSAMTEPLACDFEMCASSSKETLWNSDSIEALPPLSEDSFEMLF</sequence>
<dbReference type="SUPFAM" id="SSF47616">
    <property type="entry name" value="GST C-terminal domain-like"/>
    <property type="match status" value="1"/>
</dbReference>
<comment type="similarity">
    <text evidence="2">Belongs to the metaxin family.</text>
</comment>
<keyword evidence="6" id="KW-0496">Mitochondrion</keyword>
<dbReference type="InterPro" id="IPR019564">
    <property type="entry name" value="Sam37/metaxin_N"/>
</dbReference>
<dbReference type="PANTHER" id="PTHR12289">
    <property type="entry name" value="METAXIN RELATED"/>
    <property type="match status" value="1"/>
</dbReference>
<evidence type="ECO:0000313" key="10">
    <source>
        <dbReference type="Proteomes" id="UP000694925"/>
    </source>
</evidence>
<evidence type="ECO:0000256" key="1">
    <source>
        <dbReference type="ARBA" id="ARBA00004294"/>
    </source>
</evidence>
<dbReference type="GeneID" id="108627806"/>
<keyword evidence="5" id="KW-0653">Protein transport</keyword>
<evidence type="ECO:0000256" key="2">
    <source>
        <dbReference type="ARBA" id="ARBA00009170"/>
    </source>
</evidence>
<protein>
    <submittedName>
        <fullName evidence="11">Metaxin-2-like isoform X1</fullName>
    </submittedName>
</protein>
<comment type="subcellular location">
    <subcellularLocation>
        <location evidence="1">Mitochondrion outer membrane</location>
    </subcellularLocation>
</comment>
<dbReference type="AlphaFoldDB" id="A0AAJ7S694"/>
<dbReference type="RefSeq" id="XP_026671673.1">
    <property type="nucleotide sequence ID" value="XM_026815872.1"/>
</dbReference>
<evidence type="ECO:0000256" key="4">
    <source>
        <dbReference type="ARBA" id="ARBA00022787"/>
    </source>
</evidence>
<dbReference type="InterPro" id="IPR036282">
    <property type="entry name" value="Glutathione-S-Trfase_C_sf"/>
</dbReference>
<evidence type="ECO:0000259" key="9">
    <source>
        <dbReference type="Pfam" id="PF17171"/>
    </source>
</evidence>
<keyword evidence="10" id="KW-1185">Reference proteome</keyword>